<gene>
    <name evidence="2" type="ORF">BCV70DRAFT_198232</name>
</gene>
<dbReference type="Proteomes" id="UP000246740">
    <property type="component" value="Unassembled WGS sequence"/>
</dbReference>
<accession>A0A317XVV1</accession>
<dbReference type="OrthoDB" id="4932133at2759"/>
<feature type="chain" id="PRO_5016267053" evidence="1">
    <location>
        <begin position="21"/>
        <end position="88"/>
    </location>
</feature>
<sequence length="88" mass="9457">MRTNIFVVLALVCATSSVLGGHNAWCLSGRKVDYQVTKDCCAATKEHGTTAFNELSHHCSDALGFGNGINSGRFFRCCRSRGRSADGN</sequence>
<dbReference type="AlphaFoldDB" id="A0A317XVV1"/>
<dbReference type="InParanoid" id="A0A317XVV1"/>
<protein>
    <submittedName>
        <fullName evidence="2">Uncharacterized protein</fullName>
    </submittedName>
</protein>
<keyword evidence="1" id="KW-0732">Signal</keyword>
<dbReference type="InterPro" id="IPR045992">
    <property type="entry name" value="DUF5948"/>
</dbReference>
<proteinExistence type="predicted"/>
<dbReference type="EMBL" id="KZ819189">
    <property type="protein sequence ID" value="PWZ01953.1"/>
    <property type="molecule type" value="Genomic_DNA"/>
</dbReference>
<dbReference type="Pfam" id="PF19373">
    <property type="entry name" value="DUF5948"/>
    <property type="match status" value="1"/>
</dbReference>
<reference evidence="2 3" key="1">
    <citation type="journal article" date="2018" name="Mol. Biol. Evol.">
        <title>Broad Genomic Sampling Reveals a Smut Pathogenic Ancestry of the Fungal Clade Ustilaginomycotina.</title>
        <authorList>
            <person name="Kijpornyongpan T."/>
            <person name="Mondo S.J."/>
            <person name="Barry K."/>
            <person name="Sandor L."/>
            <person name="Lee J."/>
            <person name="Lipzen A."/>
            <person name="Pangilinan J."/>
            <person name="LaButti K."/>
            <person name="Hainaut M."/>
            <person name="Henrissat B."/>
            <person name="Grigoriev I.V."/>
            <person name="Spatafora J.W."/>
            <person name="Aime M.C."/>
        </authorList>
    </citation>
    <scope>NUCLEOTIDE SEQUENCE [LARGE SCALE GENOMIC DNA]</scope>
    <source>
        <strain evidence="2 3">MCA 3645</strain>
    </source>
</reference>
<feature type="signal peptide" evidence="1">
    <location>
        <begin position="1"/>
        <end position="20"/>
    </location>
</feature>
<keyword evidence="3" id="KW-1185">Reference proteome</keyword>
<organism evidence="2 3">
    <name type="scientific">Testicularia cyperi</name>
    <dbReference type="NCBI Taxonomy" id="1882483"/>
    <lineage>
        <taxon>Eukaryota</taxon>
        <taxon>Fungi</taxon>
        <taxon>Dikarya</taxon>
        <taxon>Basidiomycota</taxon>
        <taxon>Ustilaginomycotina</taxon>
        <taxon>Ustilaginomycetes</taxon>
        <taxon>Ustilaginales</taxon>
        <taxon>Anthracoideaceae</taxon>
        <taxon>Testicularia</taxon>
    </lineage>
</organism>
<name>A0A317XVV1_9BASI</name>
<evidence type="ECO:0000256" key="1">
    <source>
        <dbReference type="SAM" id="SignalP"/>
    </source>
</evidence>
<evidence type="ECO:0000313" key="2">
    <source>
        <dbReference type="EMBL" id="PWZ01953.1"/>
    </source>
</evidence>
<evidence type="ECO:0000313" key="3">
    <source>
        <dbReference type="Proteomes" id="UP000246740"/>
    </source>
</evidence>